<reference evidence="1 2" key="1">
    <citation type="submission" date="2018-06" db="EMBL/GenBank/DDBJ databases">
        <title>Chryseolinea flavus sp. nov., a member of the phylum Bacteroidetes isolated from soil.</title>
        <authorList>
            <person name="Li Y."/>
            <person name="Wang J."/>
        </authorList>
    </citation>
    <scope>NUCLEOTIDE SEQUENCE [LARGE SCALE GENOMIC DNA]</scope>
    <source>
        <strain evidence="1 2">SDU1-6</strain>
    </source>
</reference>
<dbReference type="Proteomes" id="UP000251889">
    <property type="component" value="Unassembled WGS sequence"/>
</dbReference>
<dbReference type="Gene3D" id="3.30.460.10">
    <property type="entry name" value="Beta Polymerase, domain 2"/>
    <property type="match status" value="1"/>
</dbReference>
<keyword evidence="2" id="KW-1185">Reference proteome</keyword>
<dbReference type="SUPFAM" id="SSF81301">
    <property type="entry name" value="Nucleotidyltransferase"/>
    <property type="match status" value="1"/>
</dbReference>
<proteinExistence type="predicted"/>
<dbReference type="EMBL" id="QMFY01000002">
    <property type="protein sequence ID" value="RAW01978.1"/>
    <property type="molecule type" value="Genomic_DNA"/>
</dbReference>
<comment type="caution">
    <text evidence="1">The sequence shown here is derived from an EMBL/GenBank/DDBJ whole genome shotgun (WGS) entry which is preliminary data.</text>
</comment>
<accession>A0A364Y4Q6</accession>
<name>A0A364Y4Q6_9BACT</name>
<sequence length="252" mass="29130">MLIKSNSITGINISRSLQILDKNLKEHFTNDLQFLNVFGSYTRGTILPRQFDKNSDIDILIGFHTGKSKLRPESYRDRLLKFAFKYYPTAKVMKDHPSIVIELNHINFDLVPGIFDTGIFYNSFEIPDKDGGWMETEPEKFNKKLTDANTSHNSIVKPIIRFLKAWNAHESYPYYSYDLESAIVEMNFSGDTFASGFLYAIENLPTYELPNVSSKKVDVLRNNAKWIREYVEREDLAKAKDVVRRIIPVGID</sequence>
<evidence type="ECO:0000313" key="1">
    <source>
        <dbReference type="EMBL" id="RAW01978.1"/>
    </source>
</evidence>
<dbReference type="InterPro" id="IPR043519">
    <property type="entry name" value="NT_sf"/>
</dbReference>
<dbReference type="Pfam" id="PF18144">
    <property type="entry name" value="SMODS"/>
    <property type="match status" value="1"/>
</dbReference>
<organism evidence="1 2">
    <name type="scientific">Pseudochryseolinea flava</name>
    <dbReference type="NCBI Taxonomy" id="2059302"/>
    <lineage>
        <taxon>Bacteria</taxon>
        <taxon>Pseudomonadati</taxon>
        <taxon>Bacteroidota</taxon>
        <taxon>Cytophagia</taxon>
        <taxon>Cytophagales</taxon>
        <taxon>Fulvivirgaceae</taxon>
        <taxon>Pseudochryseolinea</taxon>
    </lineage>
</organism>
<gene>
    <name evidence="1" type="ORF">DQQ10_05310</name>
</gene>
<evidence type="ECO:0008006" key="3">
    <source>
        <dbReference type="Google" id="ProtNLM"/>
    </source>
</evidence>
<protein>
    <recommendedName>
        <fullName evidence="3">Nucleotidyltransferase</fullName>
    </recommendedName>
</protein>
<dbReference type="AlphaFoldDB" id="A0A364Y4Q6"/>
<evidence type="ECO:0000313" key="2">
    <source>
        <dbReference type="Proteomes" id="UP000251889"/>
    </source>
</evidence>